<dbReference type="Pfam" id="PF02195">
    <property type="entry name" value="ParB_N"/>
    <property type="match status" value="1"/>
</dbReference>
<evidence type="ECO:0000259" key="6">
    <source>
        <dbReference type="SMART" id="SM00470"/>
    </source>
</evidence>
<name>A0ABT3ANK3_9RHOB</name>
<dbReference type="PRINTS" id="PR00508">
    <property type="entry name" value="S21N4MTFRASE"/>
</dbReference>
<dbReference type="InterPro" id="IPR029063">
    <property type="entry name" value="SAM-dependent_MTases_sf"/>
</dbReference>
<keyword evidence="1" id="KW-0489">Methyltransferase</keyword>
<dbReference type="SUPFAM" id="SSF110849">
    <property type="entry name" value="ParB/Sulfiredoxin"/>
    <property type="match status" value="1"/>
</dbReference>
<keyword evidence="2" id="KW-0808">Transferase</keyword>
<reference evidence="7 8" key="1">
    <citation type="submission" date="2022-10" db="EMBL/GenBank/DDBJ databases">
        <title>Ruegeria sp. nov., isolated from ocean surface sediments.</title>
        <authorList>
            <person name="He W."/>
            <person name="Xue H.-P."/>
            <person name="Zhang D.-F."/>
        </authorList>
    </citation>
    <scope>NUCLEOTIDE SEQUENCE [LARGE SCALE GENOMIC DNA]</scope>
    <source>
        <strain evidence="7 8">XHP0148</strain>
    </source>
</reference>
<dbReference type="InterPro" id="IPR036086">
    <property type="entry name" value="ParB/Sulfiredoxin_sf"/>
</dbReference>
<dbReference type="InterPro" id="IPR003115">
    <property type="entry name" value="ParB_N"/>
</dbReference>
<evidence type="ECO:0000256" key="4">
    <source>
        <dbReference type="RuleBase" id="RU362026"/>
    </source>
</evidence>
<dbReference type="PANTHER" id="PTHR33375">
    <property type="entry name" value="CHROMOSOME-PARTITIONING PROTEIN PARB-RELATED"/>
    <property type="match status" value="1"/>
</dbReference>
<dbReference type="InterPro" id="IPR015840">
    <property type="entry name" value="DNA_MeTrfase_ParB"/>
</dbReference>
<organism evidence="7 8">
    <name type="scientific">Ruegeria aquimaris</name>
    <dbReference type="NCBI Taxonomy" id="2984333"/>
    <lineage>
        <taxon>Bacteria</taxon>
        <taxon>Pseudomonadati</taxon>
        <taxon>Pseudomonadota</taxon>
        <taxon>Alphaproteobacteria</taxon>
        <taxon>Rhodobacterales</taxon>
        <taxon>Roseobacteraceae</taxon>
        <taxon>Ruegeria</taxon>
    </lineage>
</organism>
<comment type="similarity">
    <text evidence="4">Belongs to the N(4)/N(6)-methyltransferase family.</text>
</comment>
<proteinExistence type="inferred from homology"/>
<evidence type="ECO:0000256" key="5">
    <source>
        <dbReference type="SAM" id="MobiDB-lite"/>
    </source>
</evidence>
<dbReference type="EC" id="2.1.1.-" evidence="4"/>
<dbReference type="SUPFAM" id="SSF53335">
    <property type="entry name" value="S-adenosyl-L-methionine-dependent methyltransferases"/>
    <property type="match status" value="1"/>
</dbReference>
<evidence type="ECO:0000313" key="7">
    <source>
        <dbReference type="EMBL" id="MCV2890231.1"/>
    </source>
</evidence>
<protein>
    <recommendedName>
        <fullName evidence="4">Methyltransferase</fullName>
        <ecNumber evidence="4">2.1.1.-</ecNumber>
    </recommendedName>
</protein>
<accession>A0ABT3ANK3</accession>
<dbReference type="Proteomes" id="UP001320899">
    <property type="component" value="Unassembled WGS sequence"/>
</dbReference>
<dbReference type="Pfam" id="PF01555">
    <property type="entry name" value="N6_N4_Mtase"/>
    <property type="match status" value="1"/>
</dbReference>
<comment type="caution">
    <text evidence="7">The sequence shown here is derived from an EMBL/GenBank/DDBJ whole genome shotgun (WGS) entry which is preliminary data.</text>
</comment>
<sequence length="477" mass="51571">MGANSKSVMKPLVPHEGMPTVDSEASSKPVWMADKVVQTPVSDLKPYARNNRIHTPKNVDKLKASVEQFGFVTPILIDGDNVIIAGHGRYEAAKALGLAAVPTVVAAHLSPAEVRALRIADNRLAELSDWDAEALQIEFAELMDLGLEGELDFDLVVTGFEMPEIDIIINGAGDVVATERELVEAPDPHKQAVTRPGDLWKLGDHRILCADSLSANSYDRVLAGAIPRMVFTDPPYNVPVRGHVRAGGGNGHREFAMASGEMSETEFRGFLETVFAHLEAALPAGGISMVCMDWRHIEELIAAGKGRGFDLINLCVWNKTNGGMGSLYRSKHEMICIFKKPGAPHLNNVELGKHGRNRTNVWDYAGVNSFGKGREADLVDHPTVKPTALVADAIMDVSQRGDVVLDAFGGSGATLLAAAKTGRKACLIELDPLYVDVAIRRWQEISGCKAVNLETGEAFDDRATALLVNEKTEAENV</sequence>
<feature type="domain" description="ParB-like N-terminal" evidence="6">
    <location>
        <begin position="37"/>
        <end position="123"/>
    </location>
</feature>
<dbReference type="InterPro" id="IPR002941">
    <property type="entry name" value="DNA_methylase_N4/N6"/>
</dbReference>
<keyword evidence="8" id="KW-1185">Reference proteome</keyword>
<dbReference type="RefSeq" id="WP_263829930.1">
    <property type="nucleotide sequence ID" value="NZ_JAOWLB010000015.1"/>
</dbReference>
<evidence type="ECO:0000256" key="3">
    <source>
        <dbReference type="ARBA" id="ARBA00047942"/>
    </source>
</evidence>
<evidence type="ECO:0000313" key="8">
    <source>
        <dbReference type="Proteomes" id="UP001320899"/>
    </source>
</evidence>
<comment type="catalytic activity">
    <reaction evidence="3">
        <text>a 2'-deoxyadenosine in DNA + S-adenosyl-L-methionine = an N(6)-methyl-2'-deoxyadenosine in DNA + S-adenosyl-L-homocysteine + H(+)</text>
        <dbReference type="Rhea" id="RHEA:15197"/>
        <dbReference type="Rhea" id="RHEA-COMP:12418"/>
        <dbReference type="Rhea" id="RHEA-COMP:12419"/>
        <dbReference type="ChEBI" id="CHEBI:15378"/>
        <dbReference type="ChEBI" id="CHEBI:57856"/>
        <dbReference type="ChEBI" id="CHEBI:59789"/>
        <dbReference type="ChEBI" id="CHEBI:90615"/>
        <dbReference type="ChEBI" id="CHEBI:90616"/>
        <dbReference type="EC" id="2.1.1.72"/>
    </reaction>
</comment>
<dbReference type="CDD" id="cd16403">
    <property type="entry name" value="ParB_N_like_MT"/>
    <property type="match status" value="1"/>
</dbReference>
<dbReference type="EMBL" id="JAOWLB010000015">
    <property type="protein sequence ID" value="MCV2890231.1"/>
    <property type="molecule type" value="Genomic_DNA"/>
</dbReference>
<evidence type="ECO:0000256" key="2">
    <source>
        <dbReference type="ARBA" id="ARBA00022679"/>
    </source>
</evidence>
<dbReference type="Gene3D" id="3.40.50.150">
    <property type="entry name" value="Vaccinia Virus protein VP39"/>
    <property type="match status" value="1"/>
</dbReference>
<dbReference type="PIRSF" id="PIRSF036758">
    <property type="entry name" value="Aden_M_ParB"/>
    <property type="match status" value="1"/>
</dbReference>
<gene>
    <name evidence="7" type="ORF">OE747_17980</name>
</gene>
<dbReference type="PANTHER" id="PTHR33375:SF1">
    <property type="entry name" value="CHROMOSOME-PARTITIONING PROTEIN PARB-RELATED"/>
    <property type="match status" value="1"/>
</dbReference>
<dbReference type="Gene3D" id="3.90.1530.10">
    <property type="entry name" value="Conserved hypothetical protein from pyrococcus furiosus pfu- 392566-001, ParB domain"/>
    <property type="match status" value="1"/>
</dbReference>
<dbReference type="InterPro" id="IPR050336">
    <property type="entry name" value="Chromosome_partition/occlusion"/>
</dbReference>
<dbReference type="SMART" id="SM00470">
    <property type="entry name" value="ParB"/>
    <property type="match status" value="1"/>
</dbReference>
<feature type="region of interest" description="Disordered" evidence="5">
    <location>
        <begin position="1"/>
        <end position="25"/>
    </location>
</feature>
<evidence type="ECO:0000256" key="1">
    <source>
        <dbReference type="ARBA" id="ARBA00022603"/>
    </source>
</evidence>
<dbReference type="InterPro" id="IPR001091">
    <property type="entry name" value="RM_Methyltransferase"/>
</dbReference>